<comment type="caution">
    <text evidence="6">The sequence shown here is derived from an EMBL/GenBank/DDBJ whole genome shotgun (WGS) entry which is preliminary data.</text>
</comment>
<dbReference type="NCBIfam" id="TIGR02937">
    <property type="entry name" value="sigma70-ECF"/>
    <property type="match status" value="1"/>
</dbReference>
<dbReference type="GO" id="GO:0003677">
    <property type="term" value="F:DNA binding"/>
    <property type="evidence" value="ECO:0007669"/>
    <property type="project" value="InterPro"/>
</dbReference>
<dbReference type="PANTHER" id="PTHR43133:SF46">
    <property type="entry name" value="RNA POLYMERASE SIGMA-70 FACTOR ECF SUBFAMILY"/>
    <property type="match status" value="1"/>
</dbReference>
<evidence type="ECO:0000259" key="5">
    <source>
        <dbReference type="SMART" id="SM00421"/>
    </source>
</evidence>
<keyword evidence="2" id="KW-0805">Transcription regulation</keyword>
<evidence type="ECO:0000313" key="7">
    <source>
        <dbReference type="Proteomes" id="UP000324611"/>
    </source>
</evidence>
<name>A0A5B2VYF9_9BACT</name>
<feature type="domain" description="HTH luxR-type" evidence="5">
    <location>
        <begin position="120"/>
        <end position="172"/>
    </location>
</feature>
<dbReference type="SUPFAM" id="SSF88659">
    <property type="entry name" value="Sigma3 and sigma4 domains of RNA polymerase sigma factors"/>
    <property type="match status" value="1"/>
</dbReference>
<dbReference type="InterPro" id="IPR007627">
    <property type="entry name" value="RNA_pol_sigma70_r2"/>
</dbReference>
<organism evidence="6 7">
    <name type="scientific">Chitinophaga agrisoli</name>
    <dbReference type="NCBI Taxonomy" id="2607653"/>
    <lineage>
        <taxon>Bacteria</taxon>
        <taxon>Pseudomonadati</taxon>
        <taxon>Bacteroidota</taxon>
        <taxon>Chitinophagia</taxon>
        <taxon>Chitinophagales</taxon>
        <taxon>Chitinophagaceae</taxon>
        <taxon>Chitinophaga</taxon>
    </lineage>
</organism>
<dbReference type="GO" id="GO:0016987">
    <property type="term" value="F:sigma factor activity"/>
    <property type="evidence" value="ECO:0007669"/>
    <property type="project" value="UniProtKB-KW"/>
</dbReference>
<evidence type="ECO:0000256" key="3">
    <source>
        <dbReference type="ARBA" id="ARBA00023082"/>
    </source>
</evidence>
<evidence type="ECO:0000256" key="1">
    <source>
        <dbReference type="ARBA" id="ARBA00010641"/>
    </source>
</evidence>
<dbReference type="InterPro" id="IPR013325">
    <property type="entry name" value="RNA_pol_sigma_r2"/>
</dbReference>
<evidence type="ECO:0000256" key="2">
    <source>
        <dbReference type="ARBA" id="ARBA00023015"/>
    </source>
</evidence>
<proteinExistence type="inferred from homology"/>
<dbReference type="InterPro" id="IPR013249">
    <property type="entry name" value="RNA_pol_sigma70_r4_t2"/>
</dbReference>
<dbReference type="Proteomes" id="UP000324611">
    <property type="component" value="Unassembled WGS sequence"/>
</dbReference>
<reference evidence="6 7" key="2">
    <citation type="submission" date="2019-09" db="EMBL/GenBank/DDBJ databases">
        <authorList>
            <person name="Jin C."/>
        </authorList>
    </citation>
    <scope>NUCLEOTIDE SEQUENCE [LARGE SCALE GENOMIC DNA]</scope>
    <source>
        <strain evidence="6 7">BN140078</strain>
    </source>
</reference>
<evidence type="ECO:0000313" key="6">
    <source>
        <dbReference type="EMBL" id="KAA2244893.1"/>
    </source>
</evidence>
<comment type="similarity">
    <text evidence="1">Belongs to the sigma-70 factor family. ECF subfamily.</text>
</comment>
<protein>
    <submittedName>
        <fullName evidence="6">Sigma-70 family RNA polymerase sigma factor</fullName>
    </submittedName>
</protein>
<dbReference type="PRINTS" id="PR00038">
    <property type="entry name" value="HTHLUXR"/>
</dbReference>
<dbReference type="Pfam" id="PF08281">
    <property type="entry name" value="Sigma70_r4_2"/>
    <property type="match status" value="1"/>
</dbReference>
<dbReference type="InterPro" id="IPR039425">
    <property type="entry name" value="RNA_pol_sigma-70-like"/>
</dbReference>
<dbReference type="InterPro" id="IPR036388">
    <property type="entry name" value="WH-like_DNA-bd_sf"/>
</dbReference>
<dbReference type="Gene3D" id="1.10.10.10">
    <property type="entry name" value="Winged helix-like DNA-binding domain superfamily/Winged helix DNA-binding domain"/>
    <property type="match status" value="1"/>
</dbReference>
<keyword evidence="7" id="KW-1185">Reference proteome</keyword>
<dbReference type="AlphaFoldDB" id="A0A5B2VYF9"/>
<keyword evidence="3" id="KW-0731">Sigma factor</keyword>
<reference evidence="6 7" key="1">
    <citation type="submission" date="2019-09" db="EMBL/GenBank/DDBJ databases">
        <title>Chitinophaga ginsengihumi sp. nov., isolated from soil of ginseng rhizosphere.</title>
        <authorList>
            <person name="Lee J."/>
        </authorList>
    </citation>
    <scope>NUCLEOTIDE SEQUENCE [LARGE SCALE GENOMIC DNA]</scope>
    <source>
        <strain evidence="6 7">BN140078</strain>
    </source>
</reference>
<dbReference type="SMART" id="SM00421">
    <property type="entry name" value="HTH_LUXR"/>
    <property type="match status" value="1"/>
</dbReference>
<dbReference type="InterPro" id="IPR014284">
    <property type="entry name" value="RNA_pol_sigma-70_dom"/>
</dbReference>
<keyword evidence="4" id="KW-0804">Transcription</keyword>
<dbReference type="EMBL" id="VUOC01000001">
    <property type="protein sequence ID" value="KAA2244893.1"/>
    <property type="molecule type" value="Genomic_DNA"/>
</dbReference>
<dbReference type="SUPFAM" id="SSF88946">
    <property type="entry name" value="Sigma2 domain of RNA polymerase sigma factors"/>
    <property type="match status" value="1"/>
</dbReference>
<dbReference type="InterPro" id="IPR013324">
    <property type="entry name" value="RNA_pol_sigma_r3/r4-like"/>
</dbReference>
<accession>A0A5B2VYF9</accession>
<gene>
    <name evidence="6" type="ORF">F0L74_02710</name>
</gene>
<evidence type="ECO:0000256" key="4">
    <source>
        <dbReference type="ARBA" id="ARBA00023163"/>
    </source>
</evidence>
<dbReference type="GO" id="GO:0006352">
    <property type="term" value="P:DNA-templated transcription initiation"/>
    <property type="evidence" value="ECO:0007669"/>
    <property type="project" value="InterPro"/>
</dbReference>
<dbReference type="Pfam" id="PF04542">
    <property type="entry name" value="Sigma70_r2"/>
    <property type="match status" value="1"/>
</dbReference>
<dbReference type="Gene3D" id="1.10.1740.10">
    <property type="match status" value="1"/>
</dbReference>
<dbReference type="PANTHER" id="PTHR43133">
    <property type="entry name" value="RNA POLYMERASE ECF-TYPE SIGMA FACTO"/>
    <property type="match status" value="1"/>
</dbReference>
<sequence length="178" mass="20980">MLDHVSAIKTGTVAAFEEVYYQFHEKLYYYFLKRTAAADVAEELVQLTFIKLWRYRSHLNEEFPLSQQLFRIARTTLIDVLRRKAQQRSVPMAIHQLPEMEETTMALQERENLDQVHRAMETLPPERKKIFQYRIQGLTNREIAARLSLSVKTVENQVNRAIKQIREAIVLVLLFVCS</sequence>
<dbReference type="InterPro" id="IPR000792">
    <property type="entry name" value="Tscrpt_reg_LuxR_C"/>
</dbReference>